<sequence length="146" mass="16540">MPKGIEKRACEQITRSCIFVPVKVNPKQKVEGRIDFQQQVSCSVIFRGLLSTVHSPDATGYDTLLAHYKIYISKTPDVTDPDFFDLGKHITTPSEPDRINESFSITLPPVIPGEKFPADFLRLQKILLRGSVQRNPGYYSWIYSGH</sequence>
<proteinExistence type="predicted"/>
<dbReference type="OrthoDB" id="10616655at2759"/>
<protein>
    <submittedName>
        <fullName evidence="1">2386_t:CDS:1</fullName>
    </submittedName>
</protein>
<keyword evidence="2" id="KW-1185">Reference proteome</keyword>
<evidence type="ECO:0000313" key="2">
    <source>
        <dbReference type="Proteomes" id="UP000789831"/>
    </source>
</evidence>
<dbReference type="AlphaFoldDB" id="A0A9N8VTX2"/>
<accession>A0A9N8VTX2</accession>
<name>A0A9N8VTX2_9GLOM</name>
<dbReference type="EMBL" id="CAJVPL010000177">
    <property type="protein sequence ID" value="CAG8460409.1"/>
    <property type="molecule type" value="Genomic_DNA"/>
</dbReference>
<gene>
    <name evidence="1" type="ORF">AGERDE_LOCUS2221</name>
</gene>
<dbReference type="Proteomes" id="UP000789831">
    <property type="component" value="Unassembled WGS sequence"/>
</dbReference>
<reference evidence="1" key="1">
    <citation type="submission" date="2021-06" db="EMBL/GenBank/DDBJ databases">
        <authorList>
            <person name="Kallberg Y."/>
            <person name="Tangrot J."/>
            <person name="Rosling A."/>
        </authorList>
    </citation>
    <scope>NUCLEOTIDE SEQUENCE</scope>
    <source>
        <strain evidence="1">MT106</strain>
    </source>
</reference>
<comment type="caution">
    <text evidence="1">The sequence shown here is derived from an EMBL/GenBank/DDBJ whole genome shotgun (WGS) entry which is preliminary data.</text>
</comment>
<evidence type="ECO:0000313" key="1">
    <source>
        <dbReference type="EMBL" id="CAG8460409.1"/>
    </source>
</evidence>
<organism evidence="1 2">
    <name type="scientific">Ambispora gerdemannii</name>
    <dbReference type="NCBI Taxonomy" id="144530"/>
    <lineage>
        <taxon>Eukaryota</taxon>
        <taxon>Fungi</taxon>
        <taxon>Fungi incertae sedis</taxon>
        <taxon>Mucoromycota</taxon>
        <taxon>Glomeromycotina</taxon>
        <taxon>Glomeromycetes</taxon>
        <taxon>Archaeosporales</taxon>
        <taxon>Ambisporaceae</taxon>
        <taxon>Ambispora</taxon>
    </lineage>
</organism>